<sequence>MLGLDDPSTDETYGADFSALLRFLDVTSDPSVPLAMLAQLAYSPWAGLPGVPHLAVAVAGDTGIRKSAMAGIVTGAQSRLWAPVDGDADRATVNVRHGASSKIGMDRLLYHLAGGVAVVDDAFAGNLAPGDVRAQWMMLSGLAQSMATQKGGTKATRDGVGIRTDRYPRCCLLVTAEDYPDEDQHGSEIARYLALRANGEVDTAVLTEVQQSIRAISRAHARMIQDGLADLTAAPRAIAWAREQAADWERNGHNRARHNAILAVAGVRLLADGWERAGLGSGEALALQGADIIHEIADAQARRCGMTRAGQTARNPVVLFTRRFREMLRDGTWYLASPTRGPDNAALPPVIPSYSPGVAGWRQGAVLGGPGGTQWFPAGRGDPLGAVRVWGGSGRSPWRHVMLVIRSSEWGDIADMIRRRVRERDGWPMPAAEDLLRMLVDEGWVKEATAKPSALWNDEPKPRVLKLDLGRLLEIPESDGQDDDSRDDLGSGGGGSGGGREVTDLVSEFDPRCLACGEMTGARESEDGAYRWNEVEPLQASCAIPEPKQAEPAQAIIPEQVKSEQVPEPAWQGPGHTGKSLSALRATLVRRGWDVPSDEFVRAVADRITAAFPVDGKPGSGGPGLVWAEGPGRTGYRLFRQEQSHGTRRLPPDERLGDVNCPWVMPRQEWHRPLTDDERQQPFFVSFDINGAYLAAASQPLGTGRPVHLTDTGRITIRKNVPALYRLDVDPTTAGLLPMLVAANGWYASPIAWYLHERGLVRRVEEALVWPTTESYVWLDRWYQAIRDARSWLASDGGHDQAGRAAADCVKALYTTFLAGWMASPKNSTNLYRPDWRAHTVSRAAANQARALDTVREQTGRTPFAIRVDAVWFTANSPDDIPTGLQIPDNKKLGKWKPNGAGPITPNITATLDSGIGGVHAALREAATS</sequence>
<dbReference type="OrthoDB" id="3899306at2"/>
<dbReference type="AlphaFoldDB" id="A0A4S5EPT6"/>
<comment type="caution">
    <text evidence="2">The sequence shown here is derived from an EMBL/GenBank/DDBJ whole genome shotgun (WGS) entry which is preliminary data.</text>
</comment>
<gene>
    <name evidence="2" type="ORF">E7Y31_12450</name>
</gene>
<protein>
    <recommendedName>
        <fullName evidence="4">DUF927 domain-containing protein</fullName>
    </recommendedName>
</protein>
<feature type="region of interest" description="Disordered" evidence="1">
    <location>
        <begin position="476"/>
        <end position="503"/>
    </location>
</feature>
<dbReference type="Proteomes" id="UP000305282">
    <property type="component" value="Unassembled WGS sequence"/>
</dbReference>
<evidence type="ECO:0000256" key="1">
    <source>
        <dbReference type="SAM" id="MobiDB-lite"/>
    </source>
</evidence>
<name>A0A4S5EPT6_9ACTN</name>
<accession>A0A4S5EPT6</accession>
<dbReference type="RefSeq" id="WP_136448303.1">
    <property type="nucleotide sequence ID" value="NZ_SSXH01000279.1"/>
</dbReference>
<evidence type="ECO:0000313" key="2">
    <source>
        <dbReference type="EMBL" id="THJ74266.1"/>
    </source>
</evidence>
<dbReference type="EMBL" id="SSXH01000279">
    <property type="protein sequence ID" value="THJ74266.1"/>
    <property type="molecule type" value="Genomic_DNA"/>
</dbReference>
<evidence type="ECO:0008006" key="4">
    <source>
        <dbReference type="Google" id="ProtNLM"/>
    </source>
</evidence>
<feature type="compositionally biased region" description="Gly residues" evidence="1">
    <location>
        <begin position="490"/>
        <end position="500"/>
    </location>
</feature>
<evidence type="ECO:0000313" key="3">
    <source>
        <dbReference type="Proteomes" id="UP000305282"/>
    </source>
</evidence>
<keyword evidence="3" id="KW-1185">Reference proteome</keyword>
<reference evidence="2 3" key="1">
    <citation type="submission" date="2019-04" db="EMBL/GenBank/DDBJ databases">
        <title>Draft genome sequences for three unisolated Alnus-infective Frankia Sp+ strains, AgTrS, AiOr and AvVan, the first sequenced Frankia strains able to sporulate in-planta.</title>
        <authorList>
            <person name="Bethencourt L."/>
            <person name="Vautrin F."/>
            <person name="Taib N."/>
            <person name="Dubost A."/>
            <person name="Castro-Garcia L."/>
            <person name="Imbaud O."/>
            <person name="Abrouk D."/>
            <person name="Fournier P."/>
            <person name="Briolay J."/>
            <person name="Nguyen A."/>
            <person name="Normand P."/>
            <person name="Fernandez M.P."/>
            <person name="Brochier-Armanet C."/>
            <person name="Herrera-Belaroussi A."/>
        </authorList>
    </citation>
    <scope>NUCLEOTIDE SEQUENCE [LARGE SCALE GENOMIC DNA]</scope>
    <source>
        <strain evidence="2 3">AvVan</strain>
    </source>
</reference>
<feature type="compositionally biased region" description="Acidic residues" evidence="1">
    <location>
        <begin position="476"/>
        <end position="486"/>
    </location>
</feature>
<organism evidence="2 3">
    <name type="scientific">Candidatus Frankia alpina</name>
    <dbReference type="NCBI Taxonomy" id="2699483"/>
    <lineage>
        <taxon>Bacteria</taxon>
        <taxon>Bacillati</taxon>
        <taxon>Actinomycetota</taxon>
        <taxon>Actinomycetes</taxon>
        <taxon>Frankiales</taxon>
        <taxon>Frankiaceae</taxon>
        <taxon>Frankia</taxon>
    </lineage>
</organism>
<proteinExistence type="predicted"/>